<dbReference type="GeneID" id="116298460"/>
<dbReference type="FunFam" id="3.20.20.100:FF:000064">
    <property type="entry name" value="Aldo-keto reductase 1a"/>
    <property type="match status" value="1"/>
</dbReference>
<dbReference type="Gene3D" id="2.40.10.480">
    <property type="match status" value="1"/>
</dbReference>
<dbReference type="PRINTS" id="PR00069">
    <property type="entry name" value="ALDKETRDTASE"/>
</dbReference>
<protein>
    <submittedName>
        <fullName evidence="5">Uncharacterized protein LOC116298460 isoform X2</fullName>
    </submittedName>
</protein>
<reference evidence="5" key="1">
    <citation type="submission" date="2025-08" db="UniProtKB">
        <authorList>
            <consortium name="RefSeq"/>
        </authorList>
    </citation>
    <scope>IDENTIFICATION</scope>
    <source>
        <tissue evidence="5">Tentacle</tissue>
    </source>
</reference>
<evidence type="ECO:0000256" key="2">
    <source>
        <dbReference type="SAM" id="Phobius"/>
    </source>
</evidence>
<gene>
    <name evidence="5" type="primary">LOC116298460</name>
</gene>
<dbReference type="Pfam" id="PF13360">
    <property type="entry name" value="PQQ_2"/>
    <property type="match status" value="3"/>
</dbReference>
<feature type="compositionally biased region" description="Acidic residues" evidence="1">
    <location>
        <begin position="700"/>
        <end position="709"/>
    </location>
</feature>
<dbReference type="CDD" id="cd19071">
    <property type="entry name" value="AKR_AKR1-5-like"/>
    <property type="match status" value="1"/>
</dbReference>
<dbReference type="AlphaFoldDB" id="A0A6P8IBF8"/>
<dbReference type="OrthoDB" id="416253at2759"/>
<dbReference type="InterPro" id="IPR023210">
    <property type="entry name" value="NADP_OxRdtase_dom"/>
</dbReference>
<evidence type="ECO:0000256" key="1">
    <source>
        <dbReference type="SAM" id="MobiDB-lite"/>
    </source>
</evidence>
<feature type="domain" description="JmjC" evidence="3">
    <location>
        <begin position="207"/>
        <end position="360"/>
    </location>
</feature>
<dbReference type="PANTHER" id="PTHR43827:SF8">
    <property type="entry name" value="ALDO_KETO REDUCTASE FAMILY PROTEIN"/>
    <property type="match status" value="1"/>
</dbReference>
<organism evidence="4 5">
    <name type="scientific">Actinia tenebrosa</name>
    <name type="common">Australian red waratah sea anemone</name>
    <dbReference type="NCBI Taxonomy" id="6105"/>
    <lineage>
        <taxon>Eukaryota</taxon>
        <taxon>Metazoa</taxon>
        <taxon>Cnidaria</taxon>
        <taxon>Anthozoa</taxon>
        <taxon>Hexacorallia</taxon>
        <taxon>Actiniaria</taxon>
        <taxon>Actiniidae</taxon>
        <taxon>Actinia</taxon>
    </lineage>
</organism>
<dbReference type="SUPFAM" id="SSF50998">
    <property type="entry name" value="Quinoprotein alcohol dehydrogenase-like"/>
    <property type="match status" value="1"/>
</dbReference>
<dbReference type="InterPro" id="IPR020471">
    <property type="entry name" value="AKR"/>
</dbReference>
<feature type="region of interest" description="Disordered" evidence="1">
    <location>
        <begin position="33"/>
        <end position="103"/>
    </location>
</feature>
<name>A0A6P8IBF8_ACTTE</name>
<dbReference type="InterPro" id="IPR015943">
    <property type="entry name" value="WD40/YVTN_repeat-like_dom_sf"/>
</dbReference>
<dbReference type="Gene3D" id="2.60.120.10">
    <property type="entry name" value="Jelly Rolls"/>
    <property type="match status" value="1"/>
</dbReference>
<dbReference type="InterPro" id="IPR011047">
    <property type="entry name" value="Quinoprotein_ADH-like_sf"/>
</dbReference>
<dbReference type="Pfam" id="PF00248">
    <property type="entry name" value="Aldo_ket_red"/>
    <property type="match status" value="1"/>
</dbReference>
<keyword evidence="2" id="KW-1133">Transmembrane helix</keyword>
<feature type="compositionally biased region" description="Basic and acidic residues" evidence="1">
    <location>
        <begin position="710"/>
        <end position="721"/>
    </location>
</feature>
<dbReference type="InterPro" id="IPR018391">
    <property type="entry name" value="PQQ_b-propeller_rpt"/>
</dbReference>
<dbReference type="InterPro" id="IPR003347">
    <property type="entry name" value="JmjC_dom"/>
</dbReference>
<keyword evidence="2" id="KW-0812">Transmembrane</keyword>
<evidence type="ECO:0000259" key="3">
    <source>
        <dbReference type="PROSITE" id="PS51184"/>
    </source>
</evidence>
<accession>A0A6P8IBF8</accession>
<keyword evidence="4" id="KW-1185">Reference proteome</keyword>
<dbReference type="RefSeq" id="XP_031562807.1">
    <property type="nucleotide sequence ID" value="XM_031706947.1"/>
</dbReference>
<feature type="compositionally biased region" description="Basic and acidic residues" evidence="1">
    <location>
        <begin position="33"/>
        <end position="98"/>
    </location>
</feature>
<dbReference type="SUPFAM" id="SSF51197">
    <property type="entry name" value="Clavaminate synthase-like"/>
    <property type="match status" value="1"/>
</dbReference>
<dbReference type="InterPro" id="IPR041667">
    <property type="entry name" value="Cupin_8"/>
</dbReference>
<dbReference type="PANTHER" id="PTHR43827">
    <property type="entry name" value="2,5-DIKETO-D-GLUCONIC ACID REDUCTASE"/>
    <property type="match status" value="1"/>
</dbReference>
<evidence type="ECO:0000313" key="5">
    <source>
        <dbReference type="RefSeq" id="XP_031562807.1"/>
    </source>
</evidence>
<dbReference type="InterPro" id="IPR002372">
    <property type="entry name" value="PQQ_rpt_dom"/>
</dbReference>
<dbReference type="InterPro" id="IPR018170">
    <property type="entry name" value="Aldo/ket_reductase_CS"/>
</dbReference>
<proteinExistence type="predicted"/>
<dbReference type="InterPro" id="IPR036812">
    <property type="entry name" value="NAD(P)_OxRdtase_dom_sf"/>
</dbReference>
<dbReference type="PROSITE" id="PS51184">
    <property type="entry name" value="JMJC"/>
    <property type="match status" value="1"/>
</dbReference>
<dbReference type="Proteomes" id="UP000515163">
    <property type="component" value="Unplaced"/>
</dbReference>
<dbReference type="Gene3D" id="2.130.10.10">
    <property type="entry name" value="YVTN repeat-like/Quinoprotein amine dehydrogenase"/>
    <property type="match status" value="2"/>
</dbReference>
<sequence>MAKWYFAAAIVVGGIAVALFLLYNVRELDDLSRQKTDQETGKKPVIDPPQERPQDRQESPDTKDGKRALKDEKLRDKQTSKQDSKADKKDNEEPEIPKGHLKYLGEHGSPIITGEIEEVDFVPNGKDFYTHFARKRKPLIMRGAISHWPAVKHWANETYLRENYGDVIFDVQLTKKYETILPIKKTMTLNEYLDIYKKENVYLDCPFPQSKMTRDILVPYCLQCNEISEGISSTHLLFSNGNTSSSLHYDGYENLLSVISGTKEILVANYSYADSFYNRNYTTVNIEAPIDPEAVDLIKYPKLAEVPFHKVTIHAGDILYIPQTWWHHVRSFESPNIAISLWFGIFKSDPNQETNAEEIESETMDPVKFIEQYGECVNKAPETIDCVSQNRPISEVFWPKENGDVELPKIPDPESWTVTLNSGYKMPIKGFGTAGLLKESEAATLVALNTGYRLIDTAQVDGYNETAVGCALKASGIPREEVFLVSKVVPRNMGYEDTIASVDQTLEKLQTSYVDLMLIHAPDCEKEDDGPFSCPEGYPRGTWRDCWKGLEELVKKGKVRSIGVSNFYVKDLKELMEIATIPPAVVQNFFTPFYHDKQTRKYCQENNIKYMGFSTLGNMYVREGFDVNPVLTDEGIKHIAQSYDASPAQVVLKWALESDVIVIPQSRNPNHIETNFHLHQIFLSDKDKEYFEKLDGKFEEEQESEVQEETTEKQEPELKKPVRNKDIIDKLDLRKKVNPEDATIYVSSDDQYIYALDAKTGELMWKYGTAEDGGSRCAFSPDESVVYCGTDDHYIRAFDRLDGTLLWKFKTEGAVVSSTGVGTDGTLYVGSLDGDMYAVNKDGSLKWKKHLGDQIWSSPALKDGGRVVFVGSMTDTTSNIFALKGETGESVWDLKTQGPVFSSPALNEDESVMFVCSFDANCYAFDSETGKIAWVFEGDGSFQSSPVLSKSTQTMYVASTEGNVFAVSTKNGKRVWKYQSKGEYFSSPFPAPNGLVYIGSGIGEILALNQSNGQLVWRYKTEMSHPIYSTPKMSKDGVLYVGGIDGYIYAFRSEDGQVVWKFKTNGPLAGTVRITEKHNMPTS</sequence>
<dbReference type="Gene3D" id="3.20.20.100">
    <property type="entry name" value="NADP-dependent oxidoreductase domain"/>
    <property type="match status" value="1"/>
</dbReference>
<dbReference type="SUPFAM" id="SSF51430">
    <property type="entry name" value="NAD(P)-linked oxidoreductase"/>
    <property type="match status" value="1"/>
</dbReference>
<dbReference type="GO" id="GO:0016491">
    <property type="term" value="F:oxidoreductase activity"/>
    <property type="evidence" value="ECO:0007669"/>
    <property type="project" value="InterPro"/>
</dbReference>
<evidence type="ECO:0000313" key="4">
    <source>
        <dbReference type="Proteomes" id="UP000515163"/>
    </source>
</evidence>
<dbReference type="PROSITE" id="PS00062">
    <property type="entry name" value="ALDOKETO_REDUCTASE_2"/>
    <property type="match status" value="1"/>
</dbReference>
<keyword evidence="2" id="KW-0472">Membrane</keyword>
<dbReference type="SMART" id="SM00558">
    <property type="entry name" value="JmjC"/>
    <property type="match status" value="1"/>
</dbReference>
<dbReference type="SMART" id="SM00564">
    <property type="entry name" value="PQQ"/>
    <property type="match status" value="8"/>
</dbReference>
<dbReference type="InterPro" id="IPR014710">
    <property type="entry name" value="RmlC-like_jellyroll"/>
</dbReference>
<dbReference type="Pfam" id="PF13621">
    <property type="entry name" value="Cupin_8"/>
    <property type="match status" value="1"/>
</dbReference>
<feature type="transmembrane region" description="Helical" evidence="2">
    <location>
        <begin position="6"/>
        <end position="25"/>
    </location>
</feature>
<feature type="region of interest" description="Disordered" evidence="1">
    <location>
        <begin position="698"/>
        <end position="721"/>
    </location>
</feature>